<evidence type="ECO:0000256" key="10">
    <source>
        <dbReference type="ARBA" id="ARBA00022989"/>
    </source>
</evidence>
<feature type="transmembrane region" description="Helical" evidence="15">
    <location>
        <begin position="639"/>
        <end position="669"/>
    </location>
</feature>
<dbReference type="Proteomes" id="UP001150538">
    <property type="component" value="Unassembled WGS sequence"/>
</dbReference>
<keyword evidence="10 15" id="KW-1133">Transmembrane helix</keyword>
<feature type="transmembrane region" description="Helical" evidence="15">
    <location>
        <begin position="762"/>
        <end position="779"/>
    </location>
</feature>
<keyword evidence="13" id="KW-0479">Metal-binding</keyword>
<keyword evidence="18" id="KW-1185">Reference proteome</keyword>
<comment type="cofactor">
    <cofactor evidence="1">
        <name>Zn(2+)</name>
        <dbReference type="ChEBI" id="CHEBI:29105"/>
    </cofactor>
</comment>
<keyword evidence="12" id="KW-0325">Glycoprotein</keyword>
<feature type="compositionally biased region" description="Basic and acidic residues" evidence="14">
    <location>
        <begin position="812"/>
        <end position="822"/>
    </location>
</feature>
<feature type="transmembrane region" description="Helical" evidence="15">
    <location>
        <begin position="918"/>
        <end position="945"/>
    </location>
</feature>
<feature type="region of interest" description="Disordered" evidence="14">
    <location>
        <begin position="956"/>
        <end position="975"/>
    </location>
</feature>
<feature type="transmembrane region" description="Helical" evidence="15">
    <location>
        <begin position="984"/>
        <end position="1003"/>
    </location>
</feature>
<feature type="compositionally biased region" description="Acidic residues" evidence="14">
    <location>
        <begin position="16"/>
        <end position="26"/>
    </location>
</feature>
<evidence type="ECO:0000313" key="18">
    <source>
        <dbReference type="Proteomes" id="UP001150538"/>
    </source>
</evidence>
<dbReference type="Gene3D" id="3.40.630.10">
    <property type="entry name" value="Zn peptidases"/>
    <property type="match status" value="1"/>
</dbReference>
<evidence type="ECO:0000256" key="6">
    <source>
        <dbReference type="ARBA" id="ARBA00022670"/>
    </source>
</evidence>
<comment type="function">
    <text evidence="2">May be involved in vacuolar sorting and osmoregulation.</text>
</comment>
<feature type="transmembrane region" description="Helical" evidence="15">
    <location>
        <begin position="730"/>
        <end position="750"/>
    </location>
</feature>
<feature type="region of interest" description="Disordered" evidence="14">
    <location>
        <begin position="1"/>
        <end position="80"/>
    </location>
</feature>
<dbReference type="GO" id="GO:0006508">
    <property type="term" value="P:proteolysis"/>
    <property type="evidence" value="ECO:0007669"/>
    <property type="project" value="UniProtKB-KW"/>
</dbReference>
<feature type="compositionally biased region" description="Polar residues" evidence="14">
    <location>
        <begin position="33"/>
        <end position="47"/>
    </location>
</feature>
<evidence type="ECO:0000256" key="12">
    <source>
        <dbReference type="ARBA" id="ARBA00023180"/>
    </source>
</evidence>
<feature type="transmembrane region" description="Helical" evidence="15">
    <location>
        <begin position="587"/>
        <end position="606"/>
    </location>
</feature>
<keyword evidence="15" id="KW-0472">Membrane</keyword>
<dbReference type="InterPro" id="IPR045175">
    <property type="entry name" value="M28_fam"/>
</dbReference>
<gene>
    <name evidence="17" type="ORF">H4219_005927</name>
</gene>
<dbReference type="GO" id="GO:0005774">
    <property type="term" value="C:vacuolar membrane"/>
    <property type="evidence" value="ECO:0007669"/>
    <property type="project" value="UniProtKB-SubCell"/>
</dbReference>
<dbReference type="Pfam" id="PF04389">
    <property type="entry name" value="Peptidase_M28"/>
    <property type="match status" value="1"/>
</dbReference>
<evidence type="ECO:0000313" key="17">
    <source>
        <dbReference type="EMBL" id="KAJ1911473.1"/>
    </source>
</evidence>
<dbReference type="EC" id="3.4.-.-" evidence="13"/>
<feature type="transmembrane region" description="Helical" evidence="15">
    <location>
        <begin position="875"/>
        <end position="898"/>
    </location>
</feature>
<feature type="domain" description="Peptidase M28" evidence="16">
    <location>
        <begin position="332"/>
        <end position="510"/>
    </location>
</feature>
<evidence type="ECO:0000259" key="16">
    <source>
        <dbReference type="Pfam" id="PF04389"/>
    </source>
</evidence>
<keyword evidence="6 13" id="KW-0645">Protease</keyword>
<organism evidence="17 18">
    <name type="scientific">Mycoemilia scoparia</name>
    <dbReference type="NCBI Taxonomy" id="417184"/>
    <lineage>
        <taxon>Eukaryota</taxon>
        <taxon>Fungi</taxon>
        <taxon>Fungi incertae sedis</taxon>
        <taxon>Zoopagomycota</taxon>
        <taxon>Kickxellomycotina</taxon>
        <taxon>Kickxellomycetes</taxon>
        <taxon>Kickxellales</taxon>
        <taxon>Kickxellaceae</taxon>
        <taxon>Mycoemilia</taxon>
    </lineage>
</organism>
<evidence type="ECO:0000256" key="13">
    <source>
        <dbReference type="RuleBase" id="RU361240"/>
    </source>
</evidence>
<dbReference type="SUPFAM" id="SSF53187">
    <property type="entry name" value="Zn-dependent exopeptidases"/>
    <property type="match status" value="1"/>
</dbReference>
<evidence type="ECO:0000256" key="14">
    <source>
        <dbReference type="SAM" id="MobiDB-lite"/>
    </source>
</evidence>
<feature type="region of interest" description="Disordered" evidence="14">
    <location>
        <begin position="528"/>
        <end position="561"/>
    </location>
</feature>
<protein>
    <recommendedName>
        <fullName evidence="13">Peptide hydrolase</fullName>
        <ecNumber evidence="13">3.4.-.-</ecNumber>
    </recommendedName>
</protein>
<evidence type="ECO:0000256" key="7">
    <source>
        <dbReference type="ARBA" id="ARBA00022692"/>
    </source>
</evidence>
<dbReference type="GO" id="GO:0046872">
    <property type="term" value="F:metal ion binding"/>
    <property type="evidence" value="ECO:0007669"/>
    <property type="project" value="UniProtKB-KW"/>
</dbReference>
<comment type="similarity">
    <text evidence="4 13">Belongs to the peptidase M28 family.</text>
</comment>
<comment type="subcellular location">
    <subcellularLocation>
        <location evidence="3">Vacuole membrane</location>
        <topology evidence="3">Multi-pass membrane protein</topology>
    </subcellularLocation>
</comment>
<keyword evidence="11" id="KW-0482">Metalloprotease</keyword>
<dbReference type="EMBL" id="JANBPU010000445">
    <property type="protein sequence ID" value="KAJ1911473.1"/>
    <property type="molecule type" value="Genomic_DNA"/>
</dbReference>
<feature type="compositionally biased region" description="Acidic residues" evidence="14">
    <location>
        <begin position="823"/>
        <end position="832"/>
    </location>
</feature>
<comment type="caution">
    <text evidence="17">The sequence shown here is derived from an EMBL/GenBank/DDBJ whole genome shotgun (WGS) entry which is preliminary data.</text>
</comment>
<feature type="transmembrane region" description="Helical" evidence="15">
    <location>
        <begin position="675"/>
        <end position="696"/>
    </location>
</feature>
<evidence type="ECO:0000256" key="4">
    <source>
        <dbReference type="ARBA" id="ARBA00010918"/>
    </source>
</evidence>
<dbReference type="PANTHER" id="PTHR12147:SF58">
    <property type="entry name" value="VACUOLAR MEMBRANE PROTEASE"/>
    <property type="match status" value="1"/>
</dbReference>
<evidence type="ECO:0000256" key="11">
    <source>
        <dbReference type="ARBA" id="ARBA00023049"/>
    </source>
</evidence>
<evidence type="ECO:0000256" key="9">
    <source>
        <dbReference type="ARBA" id="ARBA00022833"/>
    </source>
</evidence>
<keyword evidence="9 13" id="KW-0862">Zinc</keyword>
<evidence type="ECO:0000256" key="1">
    <source>
        <dbReference type="ARBA" id="ARBA00001947"/>
    </source>
</evidence>
<accession>A0A9W7ZME7</accession>
<evidence type="ECO:0000256" key="8">
    <source>
        <dbReference type="ARBA" id="ARBA00022801"/>
    </source>
</evidence>
<feature type="compositionally biased region" description="Basic and acidic residues" evidence="14">
    <location>
        <begin position="956"/>
        <end position="974"/>
    </location>
</feature>
<dbReference type="GO" id="GO:0008235">
    <property type="term" value="F:metalloexopeptidase activity"/>
    <property type="evidence" value="ECO:0007669"/>
    <property type="project" value="InterPro"/>
</dbReference>
<dbReference type="PANTHER" id="PTHR12147">
    <property type="entry name" value="METALLOPEPTIDASE M28 FAMILY MEMBER"/>
    <property type="match status" value="1"/>
</dbReference>
<evidence type="ECO:0000256" key="3">
    <source>
        <dbReference type="ARBA" id="ARBA00004128"/>
    </source>
</evidence>
<feature type="compositionally biased region" description="Polar residues" evidence="14">
    <location>
        <begin position="70"/>
        <end position="79"/>
    </location>
</feature>
<keyword evidence="7 15" id="KW-0812">Transmembrane</keyword>
<reference evidence="17" key="1">
    <citation type="submission" date="2022-07" db="EMBL/GenBank/DDBJ databases">
        <title>Phylogenomic reconstructions and comparative analyses of Kickxellomycotina fungi.</title>
        <authorList>
            <person name="Reynolds N.K."/>
            <person name="Stajich J.E."/>
            <person name="Barry K."/>
            <person name="Grigoriev I.V."/>
            <person name="Crous P."/>
            <person name="Smith M.E."/>
        </authorList>
    </citation>
    <scope>NUCLEOTIDE SEQUENCE</scope>
    <source>
        <strain evidence="17">NBRC 100468</strain>
    </source>
</reference>
<name>A0A9W7ZME7_9FUNG</name>
<proteinExistence type="inferred from homology"/>
<feature type="transmembrane region" description="Helical" evidence="15">
    <location>
        <begin position="130"/>
        <end position="154"/>
    </location>
</feature>
<dbReference type="OrthoDB" id="76293at2759"/>
<evidence type="ECO:0000256" key="2">
    <source>
        <dbReference type="ARBA" id="ARBA00003273"/>
    </source>
</evidence>
<keyword evidence="5" id="KW-0926">Vacuole</keyword>
<evidence type="ECO:0000256" key="5">
    <source>
        <dbReference type="ARBA" id="ARBA00022554"/>
    </source>
</evidence>
<feature type="region of interest" description="Disordered" evidence="14">
    <location>
        <begin position="802"/>
        <end position="835"/>
    </location>
</feature>
<sequence>MFVKKRADKNAPIQLPEEEYSSDDDAVPVGQGWNEQRNEQPGHSGATSRRKSNTPKQQRRGDLFYRPQPRNVQSNNGSTHEMADVENDQEEYDGGTATVRDRFGRWFRVAREGATSSFRFRVPPIITNSVLSPVWVVSITLFLSFVIQIATVLWCAGATDSESSIRNVRKFNKIAGHAENVFQGFLHDHHNQTIGSELKGPGPGWGDVQAQLTKVFADNGVNPGNVFNTTRAWDDLLSITKTPHSLNDQRAHDVHQYILDTVKAEIDLATSYEESFAKPNIRLDRIKSIEIDDAGSDPERAFGLVVSGSWRYFEDGSILVLVPGLDSLINDSDNETLLVQAHYDSASLSHGASDDGIGVVVMLELLRNILRFPLKKSVLLNFDWGEEKGLFGAEVFARYHKWAEYVRGYINLEAGGVGGDAMMFRASHTSLVEAYAKAVKYRPNMSTFGNDALKLRLIKSDTDYSVYTKFGIPGLDIAFTDRRGFYHTAKDSINMTSQASVLHMGLSALATMREIADSPTLLNNISKSPVYSDNGDGGGTAKVPRERDPLGSTPDEAMDTNPPSLKESVFYDIFHWAAYGYSFSYEVFLDVVYVILTLGALGLVVWKRVPSLQNNRPIFSDGVTYQTLYQFNLIKLAKAFLIVFTSWLGVFFTSTVLIGTVTLAINPLILYKYPVIQLLCQFTAALTTGVWIQSLWTNKEEAKYAMQLENESLDPVKQSMEVRAKSRFRWSWYGLAIFRVMLVLFLDIPLSLNHVGAMYRQSWYLVGTLICLLLTSVMDDHIPILIQWKEAMMNDDQIYLSSTPTLTPESQRLSRTDGRSNDDSSENSEAENVEGAGERDLLLGVERHARIGTAESDDEAGGEVSPQQKNKVVSVIINVLSLIRFVFGVFLPTLYGLSVCYRMITAINGGIIDGAPKLPLIAFSGMDIADIIIMLIPYVHCTIYIPHNLRIRRADENQEDGRNGSRPEETEQEKVSITLNNSRSVWLSATFSLLFILALVSFVEHGYDSRNSPYKMRVYQENSAEANCISSTSNNNDTSPSRCFKTTISIQGIDSTVTELLEPFEWAKNRKCFPTFPGSLYLCQFDWEFPVELPPPEDNSTIPTAWHPSAAISYKVTRQIVRESGGSENAGDESKIKVLANVTIEAPETRTCVVQFSKRLPSSSLPPYYEPPKTTVSIQNSTITPAPPLPILERSYFVNPSTGEPPSHSPLPRNRDPLYMYEIFGHKFQMDGKGIFELRVEYTANTNGRSGKAIDDSDIILINPLHGDIICEFDRSDRHAPAIQELQQNLPDWTTLTPHNTHLSRVILRNVQF</sequence>
<evidence type="ECO:0000256" key="15">
    <source>
        <dbReference type="SAM" id="Phobius"/>
    </source>
</evidence>
<dbReference type="InterPro" id="IPR007484">
    <property type="entry name" value="Peptidase_M28"/>
</dbReference>
<keyword evidence="8 13" id="KW-0378">Hydrolase</keyword>
<feature type="compositionally biased region" description="Polar residues" evidence="14">
    <location>
        <begin position="802"/>
        <end position="811"/>
    </location>
</feature>